<keyword evidence="3" id="KW-1185">Reference proteome</keyword>
<feature type="signal peptide" evidence="1">
    <location>
        <begin position="1"/>
        <end position="27"/>
    </location>
</feature>
<keyword evidence="1" id="KW-0732">Signal</keyword>
<dbReference type="EMBL" id="JAPDMZ010000481">
    <property type="protein sequence ID" value="KAK0542630.1"/>
    <property type="molecule type" value="Genomic_DNA"/>
</dbReference>
<dbReference type="AlphaFoldDB" id="A0AAN6GJK4"/>
<feature type="chain" id="PRO_5043037360" description="Dickkopf N-terminal cysteine-rich domain-containing protein" evidence="1">
    <location>
        <begin position="28"/>
        <end position="421"/>
    </location>
</feature>
<evidence type="ECO:0008006" key="4">
    <source>
        <dbReference type="Google" id="ProtNLM"/>
    </source>
</evidence>
<comment type="caution">
    <text evidence="2">The sequence shown here is derived from an EMBL/GenBank/DDBJ whole genome shotgun (WGS) entry which is preliminary data.</text>
</comment>
<sequence>MLAFTWAKAWVARLVMVTILFQAMTYASPSQLNVDLPTTSAALVARGTIAPNQLCDGNSDCASKSCKFESTPESCDLLNSTGSVVTCPDSVLGFRSDKGYCRGFPLNHTCANQGECRNGYCSKKNGTCIATYVGQACKDDLGCSNPQVCRNGKCFKPAAASLYPNESCKVGSSCKSGKCVTFFDPVTESYTAGAGYDYVEETRPVCNYLQNGQKGCRTLDDCQDALCLDGVCKQGADGQRCLDSFQCINVCGLDGVCYTPSKLISAGDPCKTNASCYSNDCTDGYGPPISRPDFRNPGKNFSAIPDLRCFGRPSGFGGVCGNDEDCNQGVCQSGKCKGLPLGSPCPYDNVCASLTCGEDTGKCAIGQAGAPCAKGSDCYSSNCKNNVCQPVWRFAKCRTFKDCGPEDYCNSDNRCVKQFIR</sequence>
<proteinExistence type="predicted"/>
<evidence type="ECO:0000313" key="3">
    <source>
        <dbReference type="Proteomes" id="UP001176517"/>
    </source>
</evidence>
<organism evidence="2 3">
    <name type="scientific">Tilletia horrida</name>
    <dbReference type="NCBI Taxonomy" id="155126"/>
    <lineage>
        <taxon>Eukaryota</taxon>
        <taxon>Fungi</taxon>
        <taxon>Dikarya</taxon>
        <taxon>Basidiomycota</taxon>
        <taxon>Ustilaginomycotina</taxon>
        <taxon>Exobasidiomycetes</taxon>
        <taxon>Tilletiales</taxon>
        <taxon>Tilletiaceae</taxon>
        <taxon>Tilletia</taxon>
    </lineage>
</organism>
<protein>
    <recommendedName>
        <fullName evidence="4">Dickkopf N-terminal cysteine-rich domain-containing protein</fullName>
    </recommendedName>
</protein>
<accession>A0AAN6GJK4</accession>
<name>A0AAN6GJK4_9BASI</name>
<evidence type="ECO:0000313" key="2">
    <source>
        <dbReference type="EMBL" id="KAK0542630.1"/>
    </source>
</evidence>
<evidence type="ECO:0000256" key="1">
    <source>
        <dbReference type="SAM" id="SignalP"/>
    </source>
</evidence>
<dbReference type="Proteomes" id="UP001176517">
    <property type="component" value="Unassembled WGS sequence"/>
</dbReference>
<reference evidence="2" key="1">
    <citation type="journal article" date="2023" name="PhytoFront">
        <title>Draft Genome Resources of Seven Strains of Tilletia horrida, Causal Agent of Kernel Smut of Rice.</title>
        <authorList>
            <person name="Khanal S."/>
            <person name="Antony Babu S."/>
            <person name="Zhou X.G."/>
        </authorList>
    </citation>
    <scope>NUCLEOTIDE SEQUENCE</scope>
    <source>
        <strain evidence="2">TX6</strain>
    </source>
</reference>
<gene>
    <name evidence="2" type="ORF">OC846_006679</name>
</gene>